<dbReference type="EMBL" id="KE504172">
    <property type="protein sequence ID" value="EPS97809.1"/>
    <property type="molecule type" value="Genomic_DNA"/>
</dbReference>
<dbReference type="PANTHER" id="PTHR31912:SF34">
    <property type="entry name" value="NOTOCHORD-RELATED PROTEIN"/>
    <property type="match status" value="1"/>
</dbReference>
<evidence type="ECO:0000313" key="1">
    <source>
        <dbReference type="EMBL" id="EPS97809.1"/>
    </source>
</evidence>
<dbReference type="PANTHER" id="PTHR31912">
    <property type="entry name" value="IP13529P"/>
    <property type="match status" value="1"/>
</dbReference>
<dbReference type="HOGENOM" id="CLU_004591_0_1_1"/>
<protein>
    <submittedName>
        <fullName evidence="1">Uncharacterized protein</fullName>
    </submittedName>
</protein>
<dbReference type="AlphaFoldDB" id="S8FHD3"/>
<reference evidence="1 2" key="1">
    <citation type="journal article" date="2012" name="Science">
        <title>The Paleozoic origin of enzymatic lignin decomposition reconstructed from 31 fungal genomes.</title>
        <authorList>
            <person name="Floudas D."/>
            <person name="Binder M."/>
            <person name="Riley R."/>
            <person name="Barry K."/>
            <person name="Blanchette R.A."/>
            <person name="Henrissat B."/>
            <person name="Martinez A.T."/>
            <person name="Otillar R."/>
            <person name="Spatafora J.W."/>
            <person name="Yadav J.S."/>
            <person name="Aerts A."/>
            <person name="Benoit I."/>
            <person name="Boyd A."/>
            <person name="Carlson A."/>
            <person name="Copeland A."/>
            <person name="Coutinho P.M."/>
            <person name="de Vries R.P."/>
            <person name="Ferreira P."/>
            <person name="Findley K."/>
            <person name="Foster B."/>
            <person name="Gaskell J."/>
            <person name="Glotzer D."/>
            <person name="Gorecki P."/>
            <person name="Heitman J."/>
            <person name="Hesse C."/>
            <person name="Hori C."/>
            <person name="Igarashi K."/>
            <person name="Jurgens J.A."/>
            <person name="Kallen N."/>
            <person name="Kersten P."/>
            <person name="Kohler A."/>
            <person name="Kuees U."/>
            <person name="Kumar T.K.A."/>
            <person name="Kuo A."/>
            <person name="LaButti K."/>
            <person name="Larrondo L.F."/>
            <person name="Lindquist E."/>
            <person name="Ling A."/>
            <person name="Lombard V."/>
            <person name="Lucas S."/>
            <person name="Lundell T."/>
            <person name="Martin R."/>
            <person name="McLaughlin D.J."/>
            <person name="Morgenstern I."/>
            <person name="Morin E."/>
            <person name="Murat C."/>
            <person name="Nagy L.G."/>
            <person name="Nolan M."/>
            <person name="Ohm R.A."/>
            <person name="Patyshakuliyeva A."/>
            <person name="Rokas A."/>
            <person name="Ruiz-Duenas F.J."/>
            <person name="Sabat G."/>
            <person name="Salamov A."/>
            <person name="Samejima M."/>
            <person name="Schmutz J."/>
            <person name="Slot J.C."/>
            <person name="St John F."/>
            <person name="Stenlid J."/>
            <person name="Sun H."/>
            <person name="Sun S."/>
            <person name="Syed K."/>
            <person name="Tsang A."/>
            <person name="Wiebenga A."/>
            <person name="Young D."/>
            <person name="Pisabarro A."/>
            <person name="Eastwood D.C."/>
            <person name="Martin F."/>
            <person name="Cullen D."/>
            <person name="Grigoriev I.V."/>
            <person name="Hibbett D.S."/>
        </authorList>
    </citation>
    <scope>NUCLEOTIDE SEQUENCE</scope>
    <source>
        <strain evidence="2">FP-58527</strain>
    </source>
</reference>
<proteinExistence type="predicted"/>
<gene>
    <name evidence="1" type="ORF">FOMPIDRAFT_1031787</name>
</gene>
<dbReference type="eggNOG" id="ENOG502SKUY">
    <property type="taxonomic scope" value="Eukaryota"/>
</dbReference>
<dbReference type="InParanoid" id="S8FHD3"/>
<name>S8FHD3_FOMSC</name>
<dbReference type="STRING" id="743788.S8FHD3"/>
<evidence type="ECO:0000313" key="2">
    <source>
        <dbReference type="Proteomes" id="UP000015241"/>
    </source>
</evidence>
<dbReference type="Proteomes" id="UP000015241">
    <property type="component" value="Unassembled WGS sequence"/>
</dbReference>
<organism evidence="1 2">
    <name type="scientific">Fomitopsis schrenkii</name>
    <name type="common">Brown rot fungus</name>
    <dbReference type="NCBI Taxonomy" id="2126942"/>
    <lineage>
        <taxon>Eukaryota</taxon>
        <taxon>Fungi</taxon>
        <taxon>Dikarya</taxon>
        <taxon>Basidiomycota</taxon>
        <taxon>Agaricomycotina</taxon>
        <taxon>Agaricomycetes</taxon>
        <taxon>Polyporales</taxon>
        <taxon>Fomitopsis</taxon>
    </lineage>
</organism>
<dbReference type="OrthoDB" id="2506088at2759"/>
<keyword evidence="2" id="KW-1185">Reference proteome</keyword>
<accession>S8FHD3</accession>
<sequence length="376" mass="41610">MPNPDRAVADGLEWECPPIIVFIDDVSGNSTKQWNVHYSSYMSNGGLPRAVIEKEQYVRFVATSPNASPMEIMQAVCDDLKQAGGSMPIKAWDSVRKRYILLRPWLLFLPGDNPMQAELCSHIGLNANSFCRCCKVGGTKSYKESDEGYRTLTQPGIPRNVTETRQAVLDQLIMATHAAATKPLQDAATTTGVKDSLAMPTITRLLAIGKALRRSTPLRKATSIPETEKLLLSSLTLFRHTGLDVHKDTPVEALHTVILGIIKYFWGQTTWAIEKNGHWAVFLARLASLDSSGLDIPNIMADYICRYRGSLIGKHLKTISQVIMFTVVGLVDQQLQDAWHVLGRLVVLVWETTIADIVSYTVLLPSPKSMGLDSSF</sequence>